<organism evidence="1 2">
    <name type="scientific">Acetobacter ghanensis</name>
    <dbReference type="NCBI Taxonomy" id="431306"/>
    <lineage>
        <taxon>Bacteria</taxon>
        <taxon>Pseudomonadati</taxon>
        <taxon>Pseudomonadota</taxon>
        <taxon>Alphaproteobacteria</taxon>
        <taxon>Acetobacterales</taxon>
        <taxon>Acetobacteraceae</taxon>
        <taxon>Acetobacter</taxon>
    </lineage>
</organism>
<evidence type="ECO:0000313" key="2">
    <source>
        <dbReference type="Proteomes" id="UP000657200"/>
    </source>
</evidence>
<protein>
    <recommendedName>
        <fullName evidence="3">Alginate export domain-containing protein</fullName>
    </recommendedName>
</protein>
<comment type="caution">
    <text evidence="1">The sequence shown here is derived from an EMBL/GenBank/DDBJ whole genome shotgun (WGS) entry which is preliminary data.</text>
</comment>
<dbReference type="EMBL" id="WOTE01000001">
    <property type="protein sequence ID" value="NHO38637.1"/>
    <property type="molecule type" value="Genomic_DNA"/>
</dbReference>
<dbReference type="Proteomes" id="UP000657200">
    <property type="component" value="Unassembled WGS sequence"/>
</dbReference>
<keyword evidence="2" id="KW-1185">Reference proteome</keyword>
<accession>A0ABX0KF26</accession>
<evidence type="ECO:0008006" key="3">
    <source>
        <dbReference type="Google" id="ProtNLM"/>
    </source>
</evidence>
<reference evidence="1 2" key="1">
    <citation type="journal article" date="2020" name="Int. J. Syst. Evol. Microbiol.">
        <title>Novel acetic acid bacteria from cider fermentations: Acetobacter conturbans sp. nov. and Acetobacter fallax sp. nov.</title>
        <authorList>
            <person name="Sombolestani A.S."/>
            <person name="Cleenwerck I."/>
            <person name="Cnockaert M."/>
            <person name="Borremans W."/>
            <person name="Wieme A.D."/>
            <person name="De Vuyst L."/>
            <person name="Vandamme P."/>
        </authorList>
    </citation>
    <scope>NUCLEOTIDE SEQUENCE [LARGE SCALE GENOMIC DNA]</scope>
    <source>
        <strain evidence="1 2">LMG 23848</strain>
    </source>
</reference>
<sequence>MLRWGCCSLLLGAFGEILPAKAEQTLVSLGGVNIQGGLDIGGSAFHLPNTNFGGGSYAPKKSGGYTRHANTTYGELYAKPMLKGEWKTGWGFDVIGSASAIGATTLGDGDAQQVSQTSGTPRSVYLEEAYLGVKVPVRLAGAHQVLTVQGGRQAFAVDDGFLIGKGTYSSGERAAWWYAPRFAFSGPGVIKLEGDPIRADVFMLESNGDNDIDRGYDRPKTSFVGFDVTWFVNKAGGHGASVYADRAAYVTLTYFHVRDADTSAHYDYSTRADRDGMNVAALSWGGTLFPVKALGISKNFTFYGNFVSEQNSHPGNGYTGVSAYGMYFEPGYTFSMLPWTPHLFYRYTRFGGGRNAEGGVKHNYDTFFLYDGKRYTYGGYWPGEIVGMYLAPLSDLEDHQIDLTVVPPVHLFRRNDSLKLGLHFYDLSLIYTSGMGLKNVGRHVSDELDASVEYTLDENTSAALAGGAAFAGPAGRALSKAGVPGDQPMPNIDHHAGVIEAYFYKHF</sequence>
<proteinExistence type="predicted"/>
<gene>
    <name evidence="1" type="ORF">GOB80_02865</name>
</gene>
<evidence type="ECO:0000313" key="1">
    <source>
        <dbReference type="EMBL" id="NHO38637.1"/>
    </source>
</evidence>
<dbReference type="RefSeq" id="WP_059024677.1">
    <property type="nucleotide sequence ID" value="NZ_JBNZCO010000001.1"/>
</dbReference>
<name>A0ABX0KF26_9PROT</name>